<feature type="compositionally biased region" description="Low complexity" evidence="7">
    <location>
        <begin position="376"/>
        <end position="399"/>
    </location>
</feature>
<dbReference type="GO" id="GO:0016887">
    <property type="term" value="F:ATP hydrolysis activity"/>
    <property type="evidence" value="ECO:0007669"/>
    <property type="project" value="InterPro"/>
</dbReference>
<keyword evidence="11" id="KW-0347">Helicase</keyword>
<dbReference type="GO" id="GO:0015421">
    <property type="term" value="F:ABC-type oligopeptide transporter activity"/>
    <property type="evidence" value="ECO:0007669"/>
    <property type="project" value="TreeGrafter"/>
</dbReference>
<feature type="domain" description="ABC transporter" evidence="9">
    <location>
        <begin position="389"/>
        <end position="626"/>
    </location>
</feature>
<dbReference type="EMBL" id="CP023445">
    <property type="protein sequence ID" value="ATE55013.1"/>
    <property type="molecule type" value="Genomic_DNA"/>
</dbReference>
<dbReference type="PANTHER" id="PTHR43394">
    <property type="entry name" value="ATP-DEPENDENT PERMEASE MDL1, MITOCHONDRIAL"/>
    <property type="match status" value="1"/>
</dbReference>
<feature type="region of interest" description="Disordered" evidence="7">
    <location>
        <begin position="1"/>
        <end position="23"/>
    </location>
</feature>
<feature type="transmembrane region" description="Helical" evidence="8">
    <location>
        <begin position="41"/>
        <end position="59"/>
    </location>
</feature>
<evidence type="ECO:0000259" key="9">
    <source>
        <dbReference type="PROSITE" id="PS50893"/>
    </source>
</evidence>
<dbReference type="CDD" id="cd07346">
    <property type="entry name" value="ABC_6TM_exporters"/>
    <property type="match status" value="1"/>
</dbReference>
<evidence type="ECO:0000313" key="12">
    <source>
        <dbReference type="Proteomes" id="UP000218505"/>
    </source>
</evidence>
<feature type="transmembrane region" description="Helical" evidence="8">
    <location>
        <begin position="158"/>
        <end position="179"/>
    </location>
</feature>
<keyword evidence="12" id="KW-1185">Reference proteome</keyword>
<dbReference type="PROSITE" id="PS50893">
    <property type="entry name" value="ABC_TRANSPORTER_2"/>
    <property type="match status" value="1"/>
</dbReference>
<dbReference type="Proteomes" id="UP000218505">
    <property type="component" value="Chromosome"/>
</dbReference>
<evidence type="ECO:0000256" key="4">
    <source>
        <dbReference type="ARBA" id="ARBA00022840"/>
    </source>
</evidence>
<feature type="transmembrane region" description="Helical" evidence="8">
    <location>
        <begin position="79"/>
        <end position="97"/>
    </location>
</feature>
<sequence>MSSQGWHNGAARPGGGARSVSGKAPVTPGSLLRGYLGPQRGSVVLMAVLLLCSIALEIAEPRIVAFFIETVQADGPQSTLITIALVFLGVAAVRQVTKVVAAYASERVSWTATNAVREDLSAHVLDLDLGFHESRSPGELIERVDGDVNQVAEFFSSLVVQLIGNALLVLGILVALTFVDWRVGLTFAAVTAAGYLLLLRVSSVATGKWEADREQSARFFGAVSESIRAAEDLRSSAATEHAMRRFHRRLRDWLPVKVRAEAWGSSIWIVMSLVFTAGTAFAFGFGGFFYQDGRISLSGVYLIVAYATMLNTPLEVLREQVQALQQARAAIRRIAALFAERSSIVDGDRQLPSGALEVEFDDVRFEYARSATPVGAGDAAEGAAEPTATAAPDAAAEPGGTRGPQRKQVLRGLSFHLEPGTTLGLVGRTGAGKSTIAHLLFRLYDATGGAVRLGGVDVRDARMSSLRARVGLVTQDVHVFDATLRQNLTFFDDDVEDVRLLEILDQLGLRPWLDGLPDGLDSRVTPGALSAGQAQLLALARVFLKDPGLIILDEPSSKLDLATELVLERALDTLLAGRTVIVIAHRLDTIRRADRVVVLDSGEVVETGRTSALLQDPESRLAELARIGEVLR</sequence>
<dbReference type="InterPro" id="IPR003439">
    <property type="entry name" value="ABC_transporter-like_ATP-bd"/>
</dbReference>
<keyword evidence="4" id="KW-0067">ATP-binding</keyword>
<dbReference type="InterPro" id="IPR011527">
    <property type="entry name" value="ABC1_TM_dom"/>
</dbReference>
<feature type="transmembrane region" description="Helical" evidence="8">
    <location>
        <begin position="185"/>
        <end position="205"/>
    </location>
</feature>
<dbReference type="InterPro" id="IPR027417">
    <property type="entry name" value="P-loop_NTPase"/>
</dbReference>
<dbReference type="InterPro" id="IPR017871">
    <property type="entry name" value="ABC_transporter-like_CS"/>
</dbReference>
<dbReference type="SMART" id="SM00382">
    <property type="entry name" value="AAA"/>
    <property type="match status" value="1"/>
</dbReference>
<name>A0A290Z7R8_9PSEU</name>
<feature type="domain" description="ABC transmembrane type-1" evidence="10">
    <location>
        <begin position="44"/>
        <end position="326"/>
    </location>
</feature>
<evidence type="ECO:0000256" key="7">
    <source>
        <dbReference type="SAM" id="MobiDB-lite"/>
    </source>
</evidence>
<dbReference type="AlphaFoldDB" id="A0A290Z7R8"/>
<dbReference type="Gene3D" id="1.20.1560.10">
    <property type="entry name" value="ABC transporter type 1, transmembrane domain"/>
    <property type="match status" value="1"/>
</dbReference>
<evidence type="ECO:0000256" key="1">
    <source>
        <dbReference type="ARBA" id="ARBA00004651"/>
    </source>
</evidence>
<dbReference type="GO" id="GO:0004386">
    <property type="term" value="F:helicase activity"/>
    <property type="evidence" value="ECO:0007669"/>
    <property type="project" value="UniProtKB-KW"/>
</dbReference>
<evidence type="ECO:0000256" key="6">
    <source>
        <dbReference type="ARBA" id="ARBA00023136"/>
    </source>
</evidence>
<gene>
    <name evidence="11" type="ORF">CNX65_18400</name>
</gene>
<dbReference type="GO" id="GO:0005886">
    <property type="term" value="C:plasma membrane"/>
    <property type="evidence" value="ECO:0007669"/>
    <property type="project" value="UniProtKB-SubCell"/>
</dbReference>
<keyword evidence="6 8" id="KW-0472">Membrane</keyword>
<feature type="transmembrane region" description="Helical" evidence="8">
    <location>
        <begin position="267"/>
        <end position="289"/>
    </location>
</feature>
<evidence type="ECO:0000256" key="8">
    <source>
        <dbReference type="SAM" id="Phobius"/>
    </source>
</evidence>
<evidence type="ECO:0000256" key="3">
    <source>
        <dbReference type="ARBA" id="ARBA00022741"/>
    </source>
</evidence>
<keyword evidence="11" id="KW-0378">Hydrolase</keyword>
<reference evidence="11" key="1">
    <citation type="submission" date="2017-09" db="EMBL/GenBank/DDBJ databases">
        <title>Complete Genome Sequence of ansamitocin-producing Bacterium Actinosynnema pretiosum X47.</title>
        <authorList>
            <person name="Cao G."/>
            <person name="Zong G."/>
            <person name="Zhong C."/>
            <person name="Fu J."/>
        </authorList>
    </citation>
    <scope>NUCLEOTIDE SEQUENCE [LARGE SCALE GENOMIC DNA]</scope>
    <source>
        <strain evidence="11">X47</strain>
    </source>
</reference>
<dbReference type="PROSITE" id="PS50929">
    <property type="entry name" value="ABC_TM1F"/>
    <property type="match status" value="1"/>
</dbReference>
<dbReference type="Pfam" id="PF00005">
    <property type="entry name" value="ABC_tran"/>
    <property type="match status" value="1"/>
</dbReference>
<dbReference type="GO" id="GO:0005524">
    <property type="term" value="F:ATP binding"/>
    <property type="evidence" value="ECO:0007669"/>
    <property type="project" value="UniProtKB-KW"/>
</dbReference>
<feature type="region of interest" description="Disordered" evidence="7">
    <location>
        <begin position="376"/>
        <end position="403"/>
    </location>
</feature>
<evidence type="ECO:0000256" key="2">
    <source>
        <dbReference type="ARBA" id="ARBA00022692"/>
    </source>
</evidence>
<keyword evidence="3" id="KW-0547">Nucleotide-binding</keyword>
<dbReference type="Pfam" id="PF00664">
    <property type="entry name" value="ABC_membrane"/>
    <property type="match status" value="1"/>
</dbReference>
<organism evidence="11 12">
    <name type="scientific">Actinosynnema pretiosum</name>
    <dbReference type="NCBI Taxonomy" id="42197"/>
    <lineage>
        <taxon>Bacteria</taxon>
        <taxon>Bacillati</taxon>
        <taxon>Actinomycetota</taxon>
        <taxon>Actinomycetes</taxon>
        <taxon>Pseudonocardiales</taxon>
        <taxon>Pseudonocardiaceae</taxon>
        <taxon>Actinosynnema</taxon>
    </lineage>
</organism>
<keyword evidence="5 8" id="KW-1133">Transmembrane helix</keyword>
<evidence type="ECO:0000259" key="10">
    <source>
        <dbReference type="PROSITE" id="PS50929"/>
    </source>
</evidence>
<dbReference type="PANTHER" id="PTHR43394:SF1">
    <property type="entry name" value="ATP-BINDING CASSETTE SUB-FAMILY B MEMBER 10, MITOCHONDRIAL"/>
    <property type="match status" value="1"/>
</dbReference>
<protein>
    <submittedName>
        <fullName evidence="11">Helicase</fullName>
    </submittedName>
</protein>
<keyword evidence="2 8" id="KW-0812">Transmembrane</keyword>
<proteinExistence type="predicted"/>
<dbReference type="InterPro" id="IPR003593">
    <property type="entry name" value="AAA+_ATPase"/>
</dbReference>
<dbReference type="InterPro" id="IPR036640">
    <property type="entry name" value="ABC1_TM_sf"/>
</dbReference>
<accession>A0A290Z7R8</accession>
<evidence type="ECO:0000313" key="11">
    <source>
        <dbReference type="EMBL" id="ATE55013.1"/>
    </source>
</evidence>
<dbReference type="KEGG" id="apre:CNX65_18400"/>
<dbReference type="SUPFAM" id="SSF90123">
    <property type="entry name" value="ABC transporter transmembrane region"/>
    <property type="match status" value="1"/>
</dbReference>
<dbReference type="Gene3D" id="3.40.50.300">
    <property type="entry name" value="P-loop containing nucleotide triphosphate hydrolases"/>
    <property type="match status" value="1"/>
</dbReference>
<comment type="subcellular location">
    <subcellularLocation>
        <location evidence="1">Cell membrane</location>
        <topology evidence="1">Multi-pass membrane protein</topology>
    </subcellularLocation>
</comment>
<evidence type="ECO:0000256" key="5">
    <source>
        <dbReference type="ARBA" id="ARBA00022989"/>
    </source>
</evidence>
<dbReference type="PROSITE" id="PS00211">
    <property type="entry name" value="ABC_TRANSPORTER_1"/>
    <property type="match status" value="1"/>
</dbReference>
<dbReference type="InterPro" id="IPR039421">
    <property type="entry name" value="Type_1_exporter"/>
</dbReference>
<dbReference type="SUPFAM" id="SSF52540">
    <property type="entry name" value="P-loop containing nucleoside triphosphate hydrolases"/>
    <property type="match status" value="1"/>
</dbReference>